<dbReference type="OrthoDB" id="5903970at2"/>
<feature type="signal peptide" evidence="6">
    <location>
        <begin position="1"/>
        <end position="23"/>
    </location>
</feature>
<evidence type="ECO:0000256" key="3">
    <source>
        <dbReference type="ARBA" id="ARBA00022729"/>
    </source>
</evidence>
<comment type="caution">
    <text evidence="7">The sequence shown here is derived from an EMBL/GenBank/DDBJ whole genome shotgun (WGS) entry which is preliminary data.</text>
</comment>
<evidence type="ECO:0008006" key="9">
    <source>
        <dbReference type="Google" id="ProtNLM"/>
    </source>
</evidence>
<organism evidence="7 8">
    <name type="scientific">Paraglaciecola hydrolytica</name>
    <dbReference type="NCBI Taxonomy" id="1799789"/>
    <lineage>
        <taxon>Bacteria</taxon>
        <taxon>Pseudomonadati</taxon>
        <taxon>Pseudomonadota</taxon>
        <taxon>Gammaproteobacteria</taxon>
        <taxon>Alteromonadales</taxon>
        <taxon>Alteromonadaceae</taxon>
        <taxon>Paraglaciecola</taxon>
    </lineage>
</organism>
<evidence type="ECO:0000313" key="7">
    <source>
        <dbReference type="EMBL" id="KXI27438.1"/>
    </source>
</evidence>
<keyword evidence="4" id="KW-0472">Membrane</keyword>
<sequence length="277" mass="31317">MHKFLVYCLGILALVMSLSSVIAQEQNTNEEQDENGGFMEATFGFAAFDSRFVDAPQHLGVLLNLRLNYQWNGFFIENKGVNGLGLPGFGYNFYRGKEWSFDVYFSEIYGAIASDDAYDIGNEQDGLVGILPREEEQRAGLRSTYNFDDSSVLRVLVAPFSALEHRDIHLAMWYGKSWQRYNTNFHTILSAQYDSKRTLNHFYGVSGSEISDKFRAYQAGGGLTLSAELGLTYPLAKDWVIESSLKVIRLPNSIYDSPLVENRIETIAQISLVYVLF</sequence>
<dbReference type="InterPro" id="IPR010583">
    <property type="entry name" value="MipA"/>
</dbReference>
<dbReference type="AlphaFoldDB" id="A0A148KMG7"/>
<comment type="subcellular location">
    <subcellularLocation>
        <location evidence="1">Cell outer membrane</location>
    </subcellularLocation>
</comment>
<keyword evidence="3 6" id="KW-0732">Signal</keyword>
<evidence type="ECO:0000256" key="2">
    <source>
        <dbReference type="ARBA" id="ARBA00005722"/>
    </source>
</evidence>
<proteinExistence type="inferred from homology"/>
<dbReference type="PANTHER" id="PTHR38776:SF1">
    <property type="entry name" value="MLTA-INTERACTING PROTEIN-RELATED"/>
    <property type="match status" value="1"/>
</dbReference>
<evidence type="ECO:0000256" key="4">
    <source>
        <dbReference type="ARBA" id="ARBA00023136"/>
    </source>
</evidence>
<dbReference type="GO" id="GO:0009279">
    <property type="term" value="C:cell outer membrane"/>
    <property type="evidence" value="ECO:0007669"/>
    <property type="project" value="UniProtKB-SubCell"/>
</dbReference>
<gene>
    <name evidence="7" type="ORF">AX660_22245</name>
</gene>
<accession>A0A148KMG7</accession>
<dbReference type="EMBL" id="LSNE01000011">
    <property type="protein sequence ID" value="KXI27438.1"/>
    <property type="molecule type" value="Genomic_DNA"/>
</dbReference>
<feature type="chain" id="PRO_5007550235" description="Structural protein MipA" evidence="6">
    <location>
        <begin position="24"/>
        <end position="277"/>
    </location>
</feature>
<keyword evidence="5" id="KW-0998">Cell outer membrane</keyword>
<name>A0A148KMG7_9ALTE</name>
<keyword evidence="8" id="KW-1185">Reference proteome</keyword>
<dbReference type="Proteomes" id="UP000070299">
    <property type="component" value="Unassembled WGS sequence"/>
</dbReference>
<evidence type="ECO:0000256" key="5">
    <source>
        <dbReference type="ARBA" id="ARBA00023237"/>
    </source>
</evidence>
<reference evidence="8" key="1">
    <citation type="submission" date="2016-02" db="EMBL/GenBank/DDBJ databases">
        <authorList>
            <person name="Schultz-Johansen M."/>
            <person name="Glaring M.A."/>
            <person name="Bech P.K."/>
            <person name="Stougaard P."/>
        </authorList>
    </citation>
    <scope>NUCLEOTIDE SEQUENCE [LARGE SCALE GENOMIC DNA]</scope>
    <source>
        <strain evidence="8">S66</strain>
    </source>
</reference>
<dbReference type="STRING" id="1799789.AX660_22245"/>
<comment type="similarity">
    <text evidence="2">Belongs to the MipA/OmpV family.</text>
</comment>
<evidence type="ECO:0000256" key="1">
    <source>
        <dbReference type="ARBA" id="ARBA00004442"/>
    </source>
</evidence>
<protein>
    <recommendedName>
        <fullName evidence="9">Structural protein MipA</fullName>
    </recommendedName>
</protein>
<evidence type="ECO:0000256" key="6">
    <source>
        <dbReference type="SAM" id="SignalP"/>
    </source>
</evidence>
<dbReference type="Pfam" id="PF06629">
    <property type="entry name" value="MipA"/>
    <property type="match status" value="1"/>
</dbReference>
<evidence type="ECO:0000313" key="8">
    <source>
        <dbReference type="Proteomes" id="UP000070299"/>
    </source>
</evidence>
<dbReference type="PANTHER" id="PTHR38776">
    <property type="entry name" value="MLTA-INTERACTING PROTEIN-RELATED"/>
    <property type="match status" value="1"/>
</dbReference>
<dbReference type="RefSeq" id="WP_068380921.1">
    <property type="nucleotide sequence ID" value="NZ_LSNE01000011.1"/>
</dbReference>